<keyword evidence="1" id="KW-0732">Signal</keyword>
<organism evidence="2 3">
    <name type="scientific">Fusarium tricinctum</name>
    <dbReference type="NCBI Taxonomy" id="61284"/>
    <lineage>
        <taxon>Eukaryota</taxon>
        <taxon>Fungi</taxon>
        <taxon>Dikarya</taxon>
        <taxon>Ascomycota</taxon>
        <taxon>Pezizomycotina</taxon>
        <taxon>Sordariomycetes</taxon>
        <taxon>Hypocreomycetidae</taxon>
        <taxon>Hypocreales</taxon>
        <taxon>Nectriaceae</taxon>
        <taxon>Fusarium</taxon>
        <taxon>Fusarium tricinctum species complex</taxon>
    </lineage>
</organism>
<dbReference type="AlphaFoldDB" id="A0A8K0RKE7"/>
<gene>
    <name evidence="2" type="ORF">BKA59DRAFT_517332</name>
</gene>
<feature type="chain" id="PRO_5035446683" evidence="1">
    <location>
        <begin position="25"/>
        <end position="125"/>
    </location>
</feature>
<accession>A0A8K0RKE7</accession>
<comment type="caution">
    <text evidence="2">The sequence shown here is derived from an EMBL/GenBank/DDBJ whole genome shotgun (WGS) entry which is preliminary data.</text>
</comment>
<feature type="signal peptide" evidence="1">
    <location>
        <begin position="1"/>
        <end position="24"/>
    </location>
</feature>
<sequence>MASGSIWRCALLFILALISPIAHAQQGWLVHDPVSGGGGPAFNPRSCVWVATQAFAGWGSRTVTVTAHNYIRWGQTGCVLQIARLVEHIHRGKGGRSLDRLMRTPPVSDGQHRITITILLAYLDP</sequence>
<evidence type="ECO:0000313" key="2">
    <source>
        <dbReference type="EMBL" id="KAH7232888.1"/>
    </source>
</evidence>
<dbReference type="OrthoDB" id="5040155at2759"/>
<evidence type="ECO:0000313" key="3">
    <source>
        <dbReference type="Proteomes" id="UP000813427"/>
    </source>
</evidence>
<evidence type="ECO:0000256" key="1">
    <source>
        <dbReference type="SAM" id="SignalP"/>
    </source>
</evidence>
<name>A0A8K0RKE7_9HYPO</name>
<protein>
    <submittedName>
        <fullName evidence="2">Uncharacterized protein</fullName>
    </submittedName>
</protein>
<reference evidence="2" key="1">
    <citation type="journal article" date="2021" name="Nat. Commun.">
        <title>Genetic determinants of endophytism in the Arabidopsis root mycobiome.</title>
        <authorList>
            <person name="Mesny F."/>
            <person name="Miyauchi S."/>
            <person name="Thiergart T."/>
            <person name="Pickel B."/>
            <person name="Atanasova L."/>
            <person name="Karlsson M."/>
            <person name="Huettel B."/>
            <person name="Barry K.W."/>
            <person name="Haridas S."/>
            <person name="Chen C."/>
            <person name="Bauer D."/>
            <person name="Andreopoulos W."/>
            <person name="Pangilinan J."/>
            <person name="LaButti K."/>
            <person name="Riley R."/>
            <person name="Lipzen A."/>
            <person name="Clum A."/>
            <person name="Drula E."/>
            <person name="Henrissat B."/>
            <person name="Kohler A."/>
            <person name="Grigoriev I.V."/>
            <person name="Martin F.M."/>
            <person name="Hacquard S."/>
        </authorList>
    </citation>
    <scope>NUCLEOTIDE SEQUENCE</scope>
    <source>
        <strain evidence="2">MPI-SDFR-AT-0068</strain>
    </source>
</reference>
<dbReference type="Proteomes" id="UP000813427">
    <property type="component" value="Unassembled WGS sequence"/>
</dbReference>
<keyword evidence="3" id="KW-1185">Reference proteome</keyword>
<proteinExistence type="predicted"/>
<dbReference type="EMBL" id="JAGPXF010000008">
    <property type="protein sequence ID" value="KAH7232888.1"/>
    <property type="molecule type" value="Genomic_DNA"/>
</dbReference>